<name>A0A2T2WVA5_9FIRM</name>
<reference evidence="2 3" key="1">
    <citation type="journal article" date="2014" name="BMC Genomics">
        <title>Comparison of environmental and isolate Sulfobacillus genomes reveals diverse carbon, sulfur, nitrogen, and hydrogen metabolisms.</title>
        <authorList>
            <person name="Justice N.B."/>
            <person name="Norman A."/>
            <person name="Brown C.T."/>
            <person name="Singh A."/>
            <person name="Thomas B.C."/>
            <person name="Banfield J.F."/>
        </authorList>
    </citation>
    <scope>NUCLEOTIDE SEQUENCE [LARGE SCALE GENOMIC DNA]</scope>
    <source>
        <strain evidence="2">AMDSBA1</strain>
    </source>
</reference>
<proteinExistence type="predicted"/>
<protein>
    <recommendedName>
        <fullName evidence="4">DUF3750 domain-containing protein</fullName>
    </recommendedName>
</protein>
<feature type="chain" id="PRO_5015549131" description="DUF3750 domain-containing protein" evidence="1">
    <location>
        <begin position="25"/>
        <end position="210"/>
    </location>
</feature>
<accession>A0A2T2WVA5</accession>
<comment type="caution">
    <text evidence="2">The sequence shown here is derived from an EMBL/GenBank/DDBJ whole genome shotgun (WGS) entry which is preliminary data.</text>
</comment>
<dbReference type="PROSITE" id="PS51257">
    <property type="entry name" value="PROKAR_LIPOPROTEIN"/>
    <property type="match status" value="1"/>
</dbReference>
<sequence length="210" mass="22918">MRRRGGLGTGLVMGLILLTGCGTAATPSHPPGSARQTVWLGSSAQSVTVMPRFVRGTVWWRLGVEPWRHSAWNHPPASLPTPLRTTLDWMRELHQGQWPGSPVPMTWAAWAGHVGAPLGWVIFPEPANGGPRHPLSILVILPQKSPYHGYGKFFVLWTDTHGQWQATVHGPVAEPAEIGSQLGLLWHESTSAAHFARNSGEKPVGQPLRQ</sequence>
<evidence type="ECO:0000313" key="3">
    <source>
        <dbReference type="Proteomes" id="UP000242699"/>
    </source>
</evidence>
<dbReference type="AlphaFoldDB" id="A0A2T2WVA5"/>
<keyword evidence="1" id="KW-0732">Signal</keyword>
<evidence type="ECO:0000313" key="2">
    <source>
        <dbReference type="EMBL" id="PSR26171.1"/>
    </source>
</evidence>
<evidence type="ECO:0000256" key="1">
    <source>
        <dbReference type="SAM" id="SignalP"/>
    </source>
</evidence>
<dbReference type="EMBL" id="PXYT01000040">
    <property type="protein sequence ID" value="PSR26171.1"/>
    <property type="molecule type" value="Genomic_DNA"/>
</dbReference>
<feature type="signal peptide" evidence="1">
    <location>
        <begin position="1"/>
        <end position="24"/>
    </location>
</feature>
<organism evidence="2 3">
    <name type="scientific">Sulfobacillus benefaciens</name>
    <dbReference type="NCBI Taxonomy" id="453960"/>
    <lineage>
        <taxon>Bacteria</taxon>
        <taxon>Bacillati</taxon>
        <taxon>Bacillota</taxon>
        <taxon>Clostridia</taxon>
        <taxon>Eubacteriales</taxon>
        <taxon>Clostridiales Family XVII. Incertae Sedis</taxon>
        <taxon>Sulfobacillus</taxon>
    </lineage>
</organism>
<dbReference type="Proteomes" id="UP000242699">
    <property type="component" value="Unassembled WGS sequence"/>
</dbReference>
<evidence type="ECO:0008006" key="4">
    <source>
        <dbReference type="Google" id="ProtNLM"/>
    </source>
</evidence>
<gene>
    <name evidence="2" type="ORF">C7B43_14515</name>
</gene>